<dbReference type="Pfam" id="PF02816">
    <property type="entry name" value="Alpha_kinase"/>
    <property type="match status" value="1"/>
</dbReference>
<dbReference type="SUPFAM" id="SSF56112">
    <property type="entry name" value="Protein kinase-like (PK-like)"/>
    <property type="match status" value="1"/>
</dbReference>
<accession>A0AAD6XYC8</accession>
<evidence type="ECO:0000256" key="2">
    <source>
        <dbReference type="ARBA" id="ARBA00022679"/>
    </source>
</evidence>
<dbReference type="Proteomes" id="UP001219525">
    <property type="component" value="Unassembled WGS sequence"/>
</dbReference>
<sequence>MGILIFDIMTHTPEEDSGVGDHGVKGIERWRDQHDCNAFCKRLELGAGDSDDEDEEE</sequence>
<comment type="caution">
    <text evidence="5">The sequence shown here is derived from an EMBL/GenBank/DDBJ whole genome shotgun (WGS) entry which is preliminary data.</text>
</comment>
<feature type="domain" description="Alpha-type protein kinase" evidence="4">
    <location>
        <begin position="1"/>
        <end position="48"/>
    </location>
</feature>
<keyword evidence="1" id="KW-0723">Serine/threonine-protein kinase</keyword>
<dbReference type="PROSITE" id="PS51158">
    <property type="entry name" value="ALPHA_KINASE"/>
    <property type="match status" value="1"/>
</dbReference>
<evidence type="ECO:0000256" key="3">
    <source>
        <dbReference type="ARBA" id="ARBA00022777"/>
    </source>
</evidence>
<keyword evidence="3" id="KW-0418">Kinase</keyword>
<dbReference type="InterPro" id="IPR011009">
    <property type="entry name" value="Kinase-like_dom_sf"/>
</dbReference>
<dbReference type="EMBL" id="JARJCW010000147">
    <property type="protein sequence ID" value="KAJ7190590.1"/>
    <property type="molecule type" value="Genomic_DNA"/>
</dbReference>
<reference evidence="5" key="1">
    <citation type="submission" date="2023-03" db="EMBL/GenBank/DDBJ databases">
        <title>Massive genome expansion in bonnet fungi (Mycena s.s.) driven by repeated elements and novel gene families across ecological guilds.</title>
        <authorList>
            <consortium name="Lawrence Berkeley National Laboratory"/>
            <person name="Harder C.B."/>
            <person name="Miyauchi S."/>
            <person name="Viragh M."/>
            <person name="Kuo A."/>
            <person name="Thoen E."/>
            <person name="Andreopoulos B."/>
            <person name="Lu D."/>
            <person name="Skrede I."/>
            <person name="Drula E."/>
            <person name="Henrissat B."/>
            <person name="Morin E."/>
            <person name="Kohler A."/>
            <person name="Barry K."/>
            <person name="LaButti K."/>
            <person name="Morin E."/>
            <person name="Salamov A."/>
            <person name="Lipzen A."/>
            <person name="Mereny Z."/>
            <person name="Hegedus B."/>
            <person name="Baldrian P."/>
            <person name="Stursova M."/>
            <person name="Weitz H."/>
            <person name="Taylor A."/>
            <person name="Grigoriev I.V."/>
            <person name="Nagy L.G."/>
            <person name="Martin F."/>
            <person name="Kauserud H."/>
        </authorList>
    </citation>
    <scope>NUCLEOTIDE SEQUENCE</scope>
    <source>
        <strain evidence="5">9144</strain>
    </source>
</reference>
<evidence type="ECO:0000313" key="5">
    <source>
        <dbReference type="EMBL" id="KAJ7190590.1"/>
    </source>
</evidence>
<dbReference type="Gene3D" id="3.20.200.10">
    <property type="entry name" value="MHCK/EF2 kinase"/>
    <property type="match status" value="1"/>
</dbReference>
<dbReference type="InterPro" id="IPR004166">
    <property type="entry name" value="a-kinase_dom"/>
</dbReference>
<evidence type="ECO:0000259" key="4">
    <source>
        <dbReference type="PROSITE" id="PS51158"/>
    </source>
</evidence>
<keyword evidence="2" id="KW-0808">Transferase</keyword>
<gene>
    <name evidence="5" type="ORF">GGX14DRAFT_47827</name>
</gene>
<dbReference type="GO" id="GO:0005524">
    <property type="term" value="F:ATP binding"/>
    <property type="evidence" value="ECO:0007669"/>
    <property type="project" value="InterPro"/>
</dbReference>
<dbReference type="AlphaFoldDB" id="A0AAD6XYC8"/>
<evidence type="ECO:0000256" key="1">
    <source>
        <dbReference type="ARBA" id="ARBA00022527"/>
    </source>
</evidence>
<name>A0AAD6XYC8_9AGAR</name>
<protein>
    <recommendedName>
        <fullName evidence="4">Alpha-type protein kinase domain-containing protein</fullName>
    </recommendedName>
</protein>
<organism evidence="5 6">
    <name type="scientific">Mycena pura</name>
    <dbReference type="NCBI Taxonomy" id="153505"/>
    <lineage>
        <taxon>Eukaryota</taxon>
        <taxon>Fungi</taxon>
        <taxon>Dikarya</taxon>
        <taxon>Basidiomycota</taxon>
        <taxon>Agaricomycotina</taxon>
        <taxon>Agaricomycetes</taxon>
        <taxon>Agaricomycetidae</taxon>
        <taxon>Agaricales</taxon>
        <taxon>Marasmiineae</taxon>
        <taxon>Mycenaceae</taxon>
        <taxon>Mycena</taxon>
    </lineage>
</organism>
<dbReference type="GO" id="GO:0004674">
    <property type="term" value="F:protein serine/threonine kinase activity"/>
    <property type="evidence" value="ECO:0007669"/>
    <property type="project" value="UniProtKB-KW"/>
</dbReference>
<keyword evidence="6" id="KW-1185">Reference proteome</keyword>
<evidence type="ECO:0000313" key="6">
    <source>
        <dbReference type="Proteomes" id="UP001219525"/>
    </source>
</evidence>
<proteinExistence type="predicted"/>